<organism evidence="1 2">
    <name type="scientific">Thalictrum thalictroides</name>
    <name type="common">Rue-anemone</name>
    <name type="synonym">Anemone thalictroides</name>
    <dbReference type="NCBI Taxonomy" id="46969"/>
    <lineage>
        <taxon>Eukaryota</taxon>
        <taxon>Viridiplantae</taxon>
        <taxon>Streptophyta</taxon>
        <taxon>Embryophyta</taxon>
        <taxon>Tracheophyta</taxon>
        <taxon>Spermatophyta</taxon>
        <taxon>Magnoliopsida</taxon>
        <taxon>Ranunculales</taxon>
        <taxon>Ranunculaceae</taxon>
        <taxon>Thalictroideae</taxon>
        <taxon>Thalictrum</taxon>
    </lineage>
</organism>
<reference evidence="1 2" key="1">
    <citation type="submission" date="2020-06" db="EMBL/GenBank/DDBJ databases">
        <title>Transcriptomic and genomic resources for Thalictrum thalictroides and T. hernandezii: Facilitating candidate gene discovery in an emerging model plant lineage.</title>
        <authorList>
            <person name="Arias T."/>
            <person name="Riano-Pachon D.M."/>
            <person name="Di Stilio V.S."/>
        </authorList>
    </citation>
    <scope>NUCLEOTIDE SEQUENCE [LARGE SCALE GENOMIC DNA]</scope>
    <source>
        <strain evidence="2">cv. WT478/WT964</strain>
        <tissue evidence="1">Leaves</tissue>
    </source>
</reference>
<comment type="caution">
    <text evidence="1">The sequence shown here is derived from an EMBL/GenBank/DDBJ whole genome shotgun (WGS) entry which is preliminary data.</text>
</comment>
<sequence length="94" mass="10532">MTASTGSKKTCAKDAFLSALSSTKAKGEAASPSFDSPFHLPRIAVVGSKREFFASGMRDKLREKTTFPFVKVQKWKPDNIVWAHRIKRKTTLSW</sequence>
<dbReference type="OrthoDB" id="10267824at2759"/>
<gene>
    <name evidence="1" type="ORF">FRX31_025276</name>
</gene>
<proteinExistence type="predicted"/>
<evidence type="ECO:0000313" key="1">
    <source>
        <dbReference type="EMBL" id="KAF5185137.1"/>
    </source>
</evidence>
<evidence type="ECO:0000313" key="2">
    <source>
        <dbReference type="Proteomes" id="UP000554482"/>
    </source>
</evidence>
<keyword evidence="1" id="KW-0689">Ribosomal protein</keyword>
<dbReference type="GO" id="GO:0005840">
    <property type="term" value="C:ribosome"/>
    <property type="evidence" value="ECO:0007669"/>
    <property type="project" value="UniProtKB-KW"/>
</dbReference>
<dbReference type="EMBL" id="JABWDY010031088">
    <property type="protein sequence ID" value="KAF5185137.1"/>
    <property type="molecule type" value="Genomic_DNA"/>
</dbReference>
<protein>
    <submittedName>
        <fullName evidence="1">Ribosomal protein l2</fullName>
    </submittedName>
</protein>
<keyword evidence="1" id="KW-0687">Ribonucleoprotein</keyword>
<accession>A0A7J6VK43</accession>
<dbReference type="Proteomes" id="UP000554482">
    <property type="component" value="Unassembled WGS sequence"/>
</dbReference>
<name>A0A7J6VK43_THATH</name>
<dbReference type="AlphaFoldDB" id="A0A7J6VK43"/>
<keyword evidence="2" id="KW-1185">Reference proteome</keyword>